<evidence type="ECO:0000256" key="5">
    <source>
        <dbReference type="ARBA" id="ARBA00023136"/>
    </source>
</evidence>
<feature type="domain" description="G-protein coupled receptors family 1 profile" evidence="11">
    <location>
        <begin position="65"/>
        <end position="302"/>
    </location>
</feature>
<keyword evidence="7" id="KW-0325">Glycoprotein</keyword>
<feature type="transmembrane region" description="Helical" evidence="10">
    <location>
        <begin position="125"/>
        <end position="151"/>
    </location>
</feature>
<keyword evidence="2 10" id="KW-0812">Transmembrane</keyword>
<dbReference type="InterPro" id="IPR000276">
    <property type="entry name" value="GPCR_Rhodpsn"/>
</dbReference>
<reference evidence="13" key="1">
    <citation type="submission" date="2025-08" db="UniProtKB">
        <authorList>
            <consortium name="RefSeq"/>
        </authorList>
    </citation>
    <scope>IDENTIFICATION</scope>
</reference>
<dbReference type="GO" id="GO:0035025">
    <property type="term" value="P:positive regulation of Rho protein signal transduction"/>
    <property type="evidence" value="ECO:0007669"/>
    <property type="project" value="TreeGrafter"/>
</dbReference>
<evidence type="ECO:0000256" key="6">
    <source>
        <dbReference type="ARBA" id="ARBA00023170"/>
    </source>
</evidence>
<evidence type="ECO:0000313" key="12">
    <source>
        <dbReference type="Proteomes" id="UP000515152"/>
    </source>
</evidence>
<accession>A0A6P3W3A3</accession>
<dbReference type="InterPro" id="IPR017452">
    <property type="entry name" value="GPCR_Rhodpsn_7TM"/>
</dbReference>
<dbReference type="GeneID" id="105904904"/>
<keyword evidence="6 13" id="KW-0675">Receptor</keyword>
<evidence type="ECO:0000256" key="10">
    <source>
        <dbReference type="SAM" id="Phobius"/>
    </source>
</evidence>
<evidence type="ECO:0000256" key="3">
    <source>
        <dbReference type="ARBA" id="ARBA00022989"/>
    </source>
</evidence>
<keyword evidence="8" id="KW-0807">Transducer</keyword>
<organism evidence="12 13">
    <name type="scientific">Clupea harengus</name>
    <name type="common">Atlantic herring</name>
    <dbReference type="NCBI Taxonomy" id="7950"/>
    <lineage>
        <taxon>Eukaryota</taxon>
        <taxon>Metazoa</taxon>
        <taxon>Chordata</taxon>
        <taxon>Craniata</taxon>
        <taxon>Vertebrata</taxon>
        <taxon>Euteleostomi</taxon>
        <taxon>Actinopterygii</taxon>
        <taxon>Neopterygii</taxon>
        <taxon>Teleostei</taxon>
        <taxon>Clupei</taxon>
        <taxon>Clupeiformes</taxon>
        <taxon>Clupeoidei</taxon>
        <taxon>Clupeidae</taxon>
        <taxon>Clupea</taxon>
    </lineage>
</organism>
<feature type="compositionally biased region" description="Gly residues" evidence="9">
    <location>
        <begin position="335"/>
        <end position="358"/>
    </location>
</feature>
<evidence type="ECO:0000256" key="9">
    <source>
        <dbReference type="SAM" id="MobiDB-lite"/>
    </source>
</evidence>
<keyword evidence="3 10" id="KW-1133">Transmembrane helix</keyword>
<sequence>MGSIIASTLNINPNATDNTTQPESWEASYIKKLSHVDEDLYQDFYGLWITLMVVNTLMFVGGVVLNSLALYFFCLRTRTPTAPVIYTINLAVADLLVALSLPARIGLYYSGGQCQACVHVHTFSYFVNMYCSILFLTSICVDRYLAVVWAGGASGLRWRSPSVARGVSAGVWLFAVVITYSLQTTAAMEFGGSTSCCRMPLLFALTILEFVLPLLAIVGFTVRVACALADRRLMPQSRGRRLRAVRLLVAVLVVFAVCFTPFHVRQAVVYFGLGGSRAQHVVAYHATVTLSSLNSCLDPVVYCFVPDGVRSALPWPYRWPGGRGGGDGGEQRTSGVGGGGGNGGGGGGVGDGEGGGDSGVVQRSPKGQGTATGALAHCVATLTLGPSALSSAELPV</sequence>
<evidence type="ECO:0000256" key="1">
    <source>
        <dbReference type="ARBA" id="ARBA00004141"/>
    </source>
</evidence>
<name>A0A6P3W3A3_CLUHA</name>
<evidence type="ECO:0000256" key="7">
    <source>
        <dbReference type="ARBA" id="ARBA00023180"/>
    </source>
</evidence>
<dbReference type="Pfam" id="PF00001">
    <property type="entry name" value="7tm_1"/>
    <property type="match status" value="1"/>
</dbReference>
<dbReference type="AlphaFoldDB" id="A0A6P3W3A3"/>
<dbReference type="SUPFAM" id="SSF81321">
    <property type="entry name" value="Family A G protein-coupled receptor-like"/>
    <property type="match status" value="1"/>
</dbReference>
<dbReference type="OrthoDB" id="6069656at2759"/>
<keyword evidence="12" id="KW-1185">Reference proteome</keyword>
<dbReference type="Proteomes" id="UP000515152">
    <property type="component" value="Chromosome 19"/>
</dbReference>
<dbReference type="RefSeq" id="XP_012688310.3">
    <property type="nucleotide sequence ID" value="XM_012832856.3"/>
</dbReference>
<dbReference type="PANTHER" id="PTHR24232:SF109">
    <property type="entry name" value="G-PROTEIN COUPLED RECEPTOR 20-LIKE"/>
    <property type="match status" value="1"/>
</dbReference>
<dbReference type="GO" id="GO:0005886">
    <property type="term" value="C:plasma membrane"/>
    <property type="evidence" value="ECO:0007669"/>
    <property type="project" value="TreeGrafter"/>
</dbReference>
<dbReference type="GO" id="GO:0007200">
    <property type="term" value="P:phospholipase C-activating G protein-coupled receptor signaling pathway"/>
    <property type="evidence" value="ECO:0007669"/>
    <property type="project" value="TreeGrafter"/>
</dbReference>
<feature type="transmembrane region" description="Helical" evidence="10">
    <location>
        <begin position="163"/>
        <end position="182"/>
    </location>
</feature>
<evidence type="ECO:0000259" key="11">
    <source>
        <dbReference type="PROSITE" id="PS50262"/>
    </source>
</evidence>
<gene>
    <name evidence="13" type="primary">LOC105904904</name>
</gene>
<dbReference type="PANTHER" id="PTHR24232">
    <property type="entry name" value="G-PROTEIN COUPLED RECEPTOR"/>
    <property type="match status" value="1"/>
</dbReference>
<evidence type="ECO:0000256" key="4">
    <source>
        <dbReference type="ARBA" id="ARBA00023040"/>
    </source>
</evidence>
<feature type="transmembrane region" description="Helical" evidence="10">
    <location>
        <begin position="84"/>
        <end position="105"/>
    </location>
</feature>
<keyword evidence="4" id="KW-0297">G-protein coupled receptor</keyword>
<protein>
    <submittedName>
        <fullName evidence="13">G-protein coupled receptor 20</fullName>
    </submittedName>
</protein>
<evidence type="ECO:0000256" key="2">
    <source>
        <dbReference type="ARBA" id="ARBA00022692"/>
    </source>
</evidence>
<comment type="subcellular location">
    <subcellularLocation>
        <location evidence="1">Membrane</location>
        <topology evidence="1">Multi-pass membrane protein</topology>
    </subcellularLocation>
</comment>
<feature type="transmembrane region" description="Helical" evidence="10">
    <location>
        <begin position="202"/>
        <end position="226"/>
    </location>
</feature>
<proteinExistence type="predicted"/>
<feature type="transmembrane region" description="Helical" evidence="10">
    <location>
        <begin position="45"/>
        <end position="72"/>
    </location>
</feature>
<dbReference type="GO" id="GO:0004930">
    <property type="term" value="F:G protein-coupled receptor activity"/>
    <property type="evidence" value="ECO:0007669"/>
    <property type="project" value="UniProtKB-KW"/>
</dbReference>
<keyword evidence="5 10" id="KW-0472">Membrane</keyword>
<dbReference type="PROSITE" id="PS50262">
    <property type="entry name" value="G_PROTEIN_RECEP_F1_2"/>
    <property type="match status" value="1"/>
</dbReference>
<feature type="transmembrane region" description="Helical" evidence="10">
    <location>
        <begin position="247"/>
        <end position="264"/>
    </location>
</feature>
<dbReference type="PROSITE" id="PS00237">
    <property type="entry name" value="G_PROTEIN_RECEP_F1_1"/>
    <property type="match status" value="1"/>
</dbReference>
<feature type="region of interest" description="Disordered" evidence="9">
    <location>
        <begin position="322"/>
        <end position="368"/>
    </location>
</feature>
<evidence type="ECO:0000256" key="8">
    <source>
        <dbReference type="ARBA" id="ARBA00023224"/>
    </source>
</evidence>
<dbReference type="KEGG" id="char:105904904"/>
<evidence type="ECO:0000313" key="13">
    <source>
        <dbReference type="RefSeq" id="XP_012688310.3"/>
    </source>
</evidence>